<gene>
    <name evidence="3" type="ORF">MYCIT1_LOCUS16497</name>
</gene>
<evidence type="ECO:0000259" key="2">
    <source>
        <dbReference type="Pfam" id="PF18723"/>
    </source>
</evidence>
<feature type="non-terminal residue" evidence="3">
    <location>
        <position position="1"/>
    </location>
</feature>
<dbReference type="EMBL" id="CAVNYO010000171">
    <property type="protein sequence ID" value="CAK5271445.1"/>
    <property type="molecule type" value="Genomic_DNA"/>
</dbReference>
<feature type="domain" description="5-hmdU DNA kinase helical" evidence="2">
    <location>
        <begin position="54"/>
        <end position="133"/>
    </location>
</feature>
<name>A0AAD2HB01_9AGAR</name>
<feature type="non-terminal residue" evidence="3">
    <location>
        <position position="133"/>
    </location>
</feature>
<evidence type="ECO:0000313" key="4">
    <source>
        <dbReference type="Proteomes" id="UP001295794"/>
    </source>
</evidence>
<feature type="region of interest" description="Disordered" evidence="1">
    <location>
        <begin position="1"/>
        <end position="36"/>
    </location>
</feature>
<organism evidence="3 4">
    <name type="scientific">Mycena citricolor</name>
    <dbReference type="NCBI Taxonomy" id="2018698"/>
    <lineage>
        <taxon>Eukaryota</taxon>
        <taxon>Fungi</taxon>
        <taxon>Dikarya</taxon>
        <taxon>Basidiomycota</taxon>
        <taxon>Agaricomycotina</taxon>
        <taxon>Agaricomycetes</taxon>
        <taxon>Agaricomycetidae</taxon>
        <taxon>Agaricales</taxon>
        <taxon>Marasmiineae</taxon>
        <taxon>Mycenaceae</taxon>
        <taxon>Mycena</taxon>
    </lineage>
</organism>
<accession>A0AAD2HB01</accession>
<protein>
    <recommendedName>
        <fullName evidence="2">5-hmdU DNA kinase helical domain-containing protein</fullName>
    </recommendedName>
</protein>
<evidence type="ECO:0000313" key="3">
    <source>
        <dbReference type="EMBL" id="CAK5271445.1"/>
    </source>
</evidence>
<keyword evidence="4" id="KW-1185">Reference proteome</keyword>
<evidence type="ECO:0000256" key="1">
    <source>
        <dbReference type="SAM" id="MobiDB-lite"/>
    </source>
</evidence>
<dbReference type="AlphaFoldDB" id="A0AAD2HB01"/>
<dbReference type="Pfam" id="PF18723">
    <property type="entry name" value="HMUDK_hel"/>
    <property type="match status" value="1"/>
</dbReference>
<proteinExistence type="predicted"/>
<sequence>STSTRSACRHESPTPPMDPDSTPQPRRLKRKSKSTSLLGHGTSIEVAGQRLKTTAVFDTLWVWLSERKSVDDRRRAGGSAPWTEDQILQKYKFCNAYRVLDRTSQFVVTDVIEKGSPDRTETLFRILLFNCFN</sequence>
<dbReference type="Proteomes" id="UP001295794">
    <property type="component" value="Unassembled WGS sequence"/>
</dbReference>
<dbReference type="InterPro" id="IPR040684">
    <property type="entry name" value="HMUDK_hel"/>
</dbReference>
<reference evidence="3" key="1">
    <citation type="submission" date="2023-11" db="EMBL/GenBank/DDBJ databases">
        <authorList>
            <person name="De Vega J J."/>
            <person name="De Vega J J."/>
        </authorList>
    </citation>
    <scope>NUCLEOTIDE SEQUENCE</scope>
</reference>
<comment type="caution">
    <text evidence="3">The sequence shown here is derived from an EMBL/GenBank/DDBJ whole genome shotgun (WGS) entry which is preliminary data.</text>
</comment>